<protein>
    <submittedName>
        <fullName evidence="1">Auxin-responsive protein SAUR72</fullName>
    </submittedName>
</protein>
<proteinExistence type="predicted"/>
<organism evidence="1 2">
    <name type="scientific">Camellia lanceoleosa</name>
    <dbReference type="NCBI Taxonomy" id="1840588"/>
    <lineage>
        <taxon>Eukaryota</taxon>
        <taxon>Viridiplantae</taxon>
        <taxon>Streptophyta</taxon>
        <taxon>Embryophyta</taxon>
        <taxon>Tracheophyta</taxon>
        <taxon>Spermatophyta</taxon>
        <taxon>Magnoliopsida</taxon>
        <taxon>eudicotyledons</taxon>
        <taxon>Gunneridae</taxon>
        <taxon>Pentapetalae</taxon>
        <taxon>asterids</taxon>
        <taxon>Ericales</taxon>
        <taxon>Theaceae</taxon>
        <taxon>Camellia</taxon>
    </lineage>
</organism>
<comment type="caution">
    <text evidence="1">The sequence shown here is derived from an EMBL/GenBank/DDBJ whole genome shotgun (WGS) entry which is preliminary data.</text>
</comment>
<name>A0ACC0GTK3_9ERIC</name>
<gene>
    <name evidence="1" type="ORF">LOK49_LG08G02311</name>
</gene>
<dbReference type="Proteomes" id="UP001060215">
    <property type="component" value="Chromosome 9"/>
</dbReference>
<keyword evidence="2" id="KW-1185">Reference proteome</keyword>
<sequence length="67" mass="7477">MKKLIWRLSRVADSSQYCLLRSESKTPSLSGALDAFHFRSVSIRVSRVRSATVPEGHVAVFMGKIVL</sequence>
<dbReference type="EMBL" id="CM045766">
    <property type="protein sequence ID" value="KAI8003847.1"/>
    <property type="molecule type" value="Genomic_DNA"/>
</dbReference>
<evidence type="ECO:0000313" key="2">
    <source>
        <dbReference type="Proteomes" id="UP001060215"/>
    </source>
</evidence>
<evidence type="ECO:0000313" key="1">
    <source>
        <dbReference type="EMBL" id="KAI8003847.1"/>
    </source>
</evidence>
<accession>A0ACC0GTK3</accession>
<reference evidence="1 2" key="1">
    <citation type="journal article" date="2022" name="Plant J.">
        <title>Chromosome-level genome of Camellia lanceoleosa provides a valuable resource for understanding genome evolution and self-incompatibility.</title>
        <authorList>
            <person name="Gong W."/>
            <person name="Xiao S."/>
            <person name="Wang L."/>
            <person name="Liao Z."/>
            <person name="Chang Y."/>
            <person name="Mo W."/>
            <person name="Hu G."/>
            <person name="Li W."/>
            <person name="Zhao G."/>
            <person name="Zhu H."/>
            <person name="Hu X."/>
            <person name="Ji K."/>
            <person name="Xiang X."/>
            <person name="Song Q."/>
            <person name="Yuan D."/>
            <person name="Jin S."/>
            <person name="Zhang L."/>
        </authorList>
    </citation>
    <scope>NUCLEOTIDE SEQUENCE [LARGE SCALE GENOMIC DNA]</scope>
    <source>
        <strain evidence="1">SQ_2022a</strain>
    </source>
</reference>